<organism evidence="4 5">
    <name type="scientific">Holothuria leucospilota</name>
    <name type="common">Black long sea cucumber</name>
    <name type="synonym">Mertensiothuria leucospilota</name>
    <dbReference type="NCBI Taxonomy" id="206669"/>
    <lineage>
        <taxon>Eukaryota</taxon>
        <taxon>Metazoa</taxon>
        <taxon>Echinodermata</taxon>
        <taxon>Eleutherozoa</taxon>
        <taxon>Echinozoa</taxon>
        <taxon>Holothuroidea</taxon>
        <taxon>Aspidochirotacea</taxon>
        <taxon>Aspidochirotida</taxon>
        <taxon>Holothuriidae</taxon>
        <taxon>Holothuria</taxon>
    </lineage>
</organism>
<evidence type="ECO:0000256" key="1">
    <source>
        <dbReference type="ARBA" id="ARBA00010271"/>
    </source>
</evidence>
<evidence type="ECO:0000313" key="5">
    <source>
        <dbReference type="Proteomes" id="UP001152320"/>
    </source>
</evidence>
<dbReference type="EMBL" id="JAIZAY010000005">
    <property type="protein sequence ID" value="KAJ8041212.1"/>
    <property type="molecule type" value="Genomic_DNA"/>
</dbReference>
<gene>
    <name evidence="4" type="ORF">HOLleu_11958</name>
</gene>
<dbReference type="InterPro" id="IPR040911">
    <property type="entry name" value="Exostosin_GT47"/>
</dbReference>
<sequence length="471" mass="54229">MAGNRLFTSSAQFEFLTSSAIQLSLSLCLFHFPGYTAKGKKADVTPELRKQLQAEIEDSSSHQSLPSNHETKEKERPKSAYQENHKNLETAEERPSLLVYVYDIPSMFTTDLLYCSRNHTDNIDQRSEKLLATQSLKGMLQNTTFGESNLEVYLHRALLQSSYRTHDATKADVLFIPFYASFACNCRTLHRINITNLHDQLWQFVDSALPYFRNGNPSRPHFMSLGKPERLYWTKNCPLLRHKVHTKDIIFIGVEKESNLGLRKYTGRDSSTMIVAPYPAHKPVVVKQETRNIFIFFYDSIHSSHEVTRILRQDISAVHYPSDVTEIDTFVARFVDYPEGRSVSQLACNWMRRSVFCLQAPVDTHIQAAFYEAIAAGCIPVTFLQKKTKNQVQFPFEDKIDFSGFTINISPGDILSRNQNVTWYLQSLPKLRIEIMQKKLKQYSTQLLYSSEGDPNNAFEMIIDEMRRTTS</sequence>
<dbReference type="PANTHER" id="PTHR11062:SF281">
    <property type="entry name" value="EXOSTOSIN-LIKE 2"/>
    <property type="match status" value="1"/>
</dbReference>
<feature type="domain" description="Exostosin GT47" evidence="3">
    <location>
        <begin position="95"/>
        <end position="418"/>
    </location>
</feature>
<feature type="region of interest" description="Disordered" evidence="2">
    <location>
        <begin position="53"/>
        <end position="87"/>
    </location>
</feature>
<dbReference type="AlphaFoldDB" id="A0A9Q1CA68"/>
<comment type="caution">
    <text evidence="4">The sequence shown here is derived from an EMBL/GenBank/DDBJ whole genome shotgun (WGS) entry which is preliminary data.</text>
</comment>
<dbReference type="PANTHER" id="PTHR11062">
    <property type="entry name" value="EXOSTOSIN HEPARAN SULFATE GLYCOSYLTRANSFERASE -RELATED"/>
    <property type="match status" value="1"/>
</dbReference>
<evidence type="ECO:0000256" key="2">
    <source>
        <dbReference type="SAM" id="MobiDB-lite"/>
    </source>
</evidence>
<dbReference type="GO" id="GO:0015012">
    <property type="term" value="P:heparan sulfate proteoglycan biosynthetic process"/>
    <property type="evidence" value="ECO:0007669"/>
    <property type="project" value="UniProtKB-ARBA"/>
</dbReference>
<protein>
    <submittedName>
        <fullName evidence="4">Xyloglucan galactosyltransferase GT19</fullName>
    </submittedName>
</protein>
<dbReference type="OrthoDB" id="1924787at2759"/>
<dbReference type="Pfam" id="PF03016">
    <property type="entry name" value="Exostosin_GT47"/>
    <property type="match status" value="1"/>
</dbReference>
<dbReference type="Proteomes" id="UP001152320">
    <property type="component" value="Chromosome 5"/>
</dbReference>
<evidence type="ECO:0000313" key="4">
    <source>
        <dbReference type="EMBL" id="KAJ8041212.1"/>
    </source>
</evidence>
<name>A0A9Q1CA68_HOLLE</name>
<feature type="compositionally biased region" description="Basic and acidic residues" evidence="2">
    <location>
        <begin position="69"/>
        <end position="87"/>
    </location>
</feature>
<keyword evidence="4" id="KW-0808">Transferase</keyword>
<proteinExistence type="inferred from homology"/>
<keyword evidence="4" id="KW-0328">Glycosyltransferase</keyword>
<accession>A0A9Q1CA68</accession>
<keyword evidence="5" id="KW-1185">Reference proteome</keyword>
<comment type="similarity">
    <text evidence="1">Belongs to the glycosyltransferase 47 family.</text>
</comment>
<reference evidence="4" key="1">
    <citation type="submission" date="2021-10" db="EMBL/GenBank/DDBJ databases">
        <title>Tropical sea cucumber genome reveals ecological adaptation and Cuvierian tubules defense mechanism.</title>
        <authorList>
            <person name="Chen T."/>
        </authorList>
    </citation>
    <scope>NUCLEOTIDE SEQUENCE</scope>
    <source>
        <strain evidence="4">Nanhai2018</strain>
        <tissue evidence="4">Muscle</tissue>
    </source>
</reference>
<evidence type="ECO:0000259" key="3">
    <source>
        <dbReference type="Pfam" id="PF03016"/>
    </source>
</evidence>
<dbReference type="GO" id="GO:0016757">
    <property type="term" value="F:glycosyltransferase activity"/>
    <property type="evidence" value="ECO:0007669"/>
    <property type="project" value="UniProtKB-KW"/>
</dbReference>
<dbReference type="InterPro" id="IPR004263">
    <property type="entry name" value="Exostosin"/>
</dbReference>